<protein>
    <submittedName>
        <fullName evidence="9">Aldouronate transport system permease protein</fullName>
    </submittedName>
</protein>
<sequence length="289" mass="32490">MNRMKLSNLVINFSFIVYSVLCIVPMLVVLSISLSSEQSIFKYGYHILPRDFSLKAYEFILLGNSPILRAYGVTIIVTVVGTLLHLVISSMFAYSLSRGEVKYRNIVSFLVVFCLLFNGGLVPWYILITKYLHMKDTIFALFVPYLVSSVNILIMRNFFRTIPESIIESARIDGSGEFNTFLKLVIPLSTPVLATIGLFVAVFHWNDWFTSALFIDNNKLFTLQYLLQSIMNNIAYLSGNPLVEKSAANLPDETARMATCILAVGPIVLAYPFLQKYFVKGLTLGAVKS</sequence>
<evidence type="ECO:0000256" key="2">
    <source>
        <dbReference type="ARBA" id="ARBA00022448"/>
    </source>
</evidence>
<accession>A0ABS4I3P2</accession>
<feature type="transmembrane region" description="Helical" evidence="7">
    <location>
        <begin position="255"/>
        <end position="274"/>
    </location>
</feature>
<dbReference type="Pfam" id="PF00528">
    <property type="entry name" value="BPD_transp_1"/>
    <property type="match status" value="1"/>
</dbReference>
<dbReference type="EMBL" id="JAGGKV010000013">
    <property type="protein sequence ID" value="MBP1965345.1"/>
    <property type="molecule type" value="Genomic_DNA"/>
</dbReference>
<evidence type="ECO:0000256" key="4">
    <source>
        <dbReference type="ARBA" id="ARBA00022692"/>
    </source>
</evidence>
<dbReference type="InterPro" id="IPR000515">
    <property type="entry name" value="MetI-like"/>
</dbReference>
<feature type="transmembrane region" description="Helical" evidence="7">
    <location>
        <begin position="138"/>
        <end position="159"/>
    </location>
</feature>
<evidence type="ECO:0000256" key="5">
    <source>
        <dbReference type="ARBA" id="ARBA00022989"/>
    </source>
</evidence>
<dbReference type="PROSITE" id="PS50928">
    <property type="entry name" value="ABC_TM1"/>
    <property type="match status" value="1"/>
</dbReference>
<proteinExistence type="inferred from homology"/>
<dbReference type="Proteomes" id="UP001519344">
    <property type="component" value="Unassembled WGS sequence"/>
</dbReference>
<feature type="transmembrane region" description="Helical" evidence="7">
    <location>
        <begin position="9"/>
        <end position="34"/>
    </location>
</feature>
<keyword evidence="3" id="KW-1003">Cell membrane</keyword>
<name>A0ABS4I3P2_9BACL</name>
<dbReference type="PANTHER" id="PTHR43744">
    <property type="entry name" value="ABC TRANSPORTER PERMEASE PROTEIN MG189-RELATED-RELATED"/>
    <property type="match status" value="1"/>
</dbReference>
<comment type="caution">
    <text evidence="9">The sequence shown here is derived from an EMBL/GenBank/DDBJ whole genome shotgun (WGS) entry which is preliminary data.</text>
</comment>
<feature type="transmembrane region" description="Helical" evidence="7">
    <location>
        <begin position="180"/>
        <end position="205"/>
    </location>
</feature>
<dbReference type="InterPro" id="IPR035906">
    <property type="entry name" value="MetI-like_sf"/>
</dbReference>
<comment type="similarity">
    <text evidence="7">Belongs to the binding-protein-dependent transport system permease family.</text>
</comment>
<dbReference type="CDD" id="cd06261">
    <property type="entry name" value="TM_PBP2"/>
    <property type="match status" value="1"/>
</dbReference>
<reference evidence="9 10" key="1">
    <citation type="submission" date="2021-03" db="EMBL/GenBank/DDBJ databases">
        <title>Genomic Encyclopedia of Type Strains, Phase IV (KMG-IV): sequencing the most valuable type-strain genomes for metagenomic binning, comparative biology and taxonomic classification.</title>
        <authorList>
            <person name="Goeker M."/>
        </authorList>
    </citation>
    <scope>NUCLEOTIDE SEQUENCE [LARGE SCALE GENOMIC DNA]</scope>
    <source>
        <strain evidence="9 10">DSM 24950</strain>
    </source>
</reference>
<feature type="transmembrane region" description="Helical" evidence="7">
    <location>
        <begin position="106"/>
        <end position="126"/>
    </location>
</feature>
<evidence type="ECO:0000256" key="6">
    <source>
        <dbReference type="ARBA" id="ARBA00023136"/>
    </source>
</evidence>
<comment type="subcellular location">
    <subcellularLocation>
        <location evidence="1 7">Cell membrane</location>
        <topology evidence="1 7">Multi-pass membrane protein</topology>
    </subcellularLocation>
</comment>
<keyword evidence="6 7" id="KW-0472">Membrane</keyword>
<evidence type="ECO:0000313" key="10">
    <source>
        <dbReference type="Proteomes" id="UP001519344"/>
    </source>
</evidence>
<evidence type="ECO:0000256" key="3">
    <source>
        <dbReference type="ARBA" id="ARBA00022475"/>
    </source>
</evidence>
<feature type="transmembrane region" description="Helical" evidence="7">
    <location>
        <begin position="70"/>
        <end position="94"/>
    </location>
</feature>
<feature type="domain" description="ABC transmembrane type-1" evidence="8">
    <location>
        <begin position="71"/>
        <end position="275"/>
    </location>
</feature>
<keyword evidence="5 7" id="KW-1133">Transmembrane helix</keyword>
<evidence type="ECO:0000256" key="7">
    <source>
        <dbReference type="RuleBase" id="RU363032"/>
    </source>
</evidence>
<dbReference type="PANTHER" id="PTHR43744:SF9">
    <property type="entry name" value="POLYGALACTURONAN_RHAMNOGALACTURONAN TRANSPORT SYSTEM PERMEASE PROTEIN YTCP"/>
    <property type="match status" value="1"/>
</dbReference>
<organism evidence="9 10">
    <name type="scientific">Paenibacillus aceris</name>
    <dbReference type="NCBI Taxonomy" id="869555"/>
    <lineage>
        <taxon>Bacteria</taxon>
        <taxon>Bacillati</taxon>
        <taxon>Bacillota</taxon>
        <taxon>Bacilli</taxon>
        <taxon>Bacillales</taxon>
        <taxon>Paenibacillaceae</taxon>
        <taxon>Paenibacillus</taxon>
    </lineage>
</organism>
<evidence type="ECO:0000259" key="8">
    <source>
        <dbReference type="PROSITE" id="PS50928"/>
    </source>
</evidence>
<dbReference type="RefSeq" id="WP_167058467.1">
    <property type="nucleotide sequence ID" value="NZ_JAAOZR010000018.1"/>
</dbReference>
<evidence type="ECO:0000256" key="1">
    <source>
        <dbReference type="ARBA" id="ARBA00004651"/>
    </source>
</evidence>
<keyword evidence="4 7" id="KW-0812">Transmembrane</keyword>
<keyword evidence="2 7" id="KW-0813">Transport</keyword>
<dbReference type="SUPFAM" id="SSF161098">
    <property type="entry name" value="MetI-like"/>
    <property type="match status" value="1"/>
</dbReference>
<keyword evidence="10" id="KW-1185">Reference proteome</keyword>
<gene>
    <name evidence="9" type="ORF">J2Z65_004582</name>
</gene>
<evidence type="ECO:0000313" key="9">
    <source>
        <dbReference type="EMBL" id="MBP1965345.1"/>
    </source>
</evidence>
<dbReference type="Gene3D" id="1.10.3720.10">
    <property type="entry name" value="MetI-like"/>
    <property type="match status" value="1"/>
</dbReference>